<name>A0A3S2VP11_9PROT</name>
<protein>
    <submittedName>
        <fullName evidence="1">Oxalurate catabolism protein HpxZ</fullName>
    </submittedName>
</protein>
<dbReference type="Gene3D" id="3.10.450.50">
    <property type="match status" value="1"/>
</dbReference>
<dbReference type="RefSeq" id="WP_127767450.1">
    <property type="nucleotide sequence ID" value="NZ_SADE01000003.1"/>
</dbReference>
<dbReference type="EMBL" id="SADE01000003">
    <property type="protein sequence ID" value="RVU35129.1"/>
    <property type="molecule type" value="Genomic_DNA"/>
</dbReference>
<reference evidence="2" key="1">
    <citation type="submission" date="2019-01" db="EMBL/GenBank/DDBJ databases">
        <title>Gri0909 isolated from a small marine red alga.</title>
        <authorList>
            <person name="Kim J."/>
            <person name="Jeong S.E."/>
            <person name="Jeon C.O."/>
        </authorList>
    </citation>
    <scope>NUCLEOTIDE SEQUENCE [LARGE SCALE GENOMIC DNA]</scope>
    <source>
        <strain evidence="2">Gri0909</strain>
    </source>
</reference>
<keyword evidence="2" id="KW-1185">Reference proteome</keyword>
<dbReference type="OrthoDB" id="9791198at2"/>
<dbReference type="AlphaFoldDB" id="A0A3S2VP11"/>
<dbReference type="Proteomes" id="UP000287447">
    <property type="component" value="Unassembled WGS sequence"/>
</dbReference>
<dbReference type="Pfam" id="PF11533">
    <property type="entry name" value="AtzH-like"/>
    <property type="match status" value="1"/>
</dbReference>
<comment type="caution">
    <text evidence="1">The sequence shown here is derived from an EMBL/GenBank/DDBJ whole genome shotgun (WGS) entry which is preliminary data.</text>
</comment>
<evidence type="ECO:0000313" key="2">
    <source>
        <dbReference type="Proteomes" id="UP000287447"/>
    </source>
</evidence>
<dbReference type="NCBIfam" id="NF033625">
    <property type="entry name" value="HpxZ"/>
    <property type="match status" value="1"/>
</dbReference>
<dbReference type="InterPro" id="IPR032710">
    <property type="entry name" value="NTF2-like_dom_sf"/>
</dbReference>
<accession>A0A3S2VP11</accession>
<evidence type="ECO:0000313" key="1">
    <source>
        <dbReference type="EMBL" id="RVU35129.1"/>
    </source>
</evidence>
<dbReference type="InterPro" id="IPR024507">
    <property type="entry name" value="AtzH-like"/>
</dbReference>
<organism evidence="1 2">
    <name type="scientific">Hwanghaeella grinnelliae</name>
    <dbReference type="NCBI Taxonomy" id="2500179"/>
    <lineage>
        <taxon>Bacteria</taxon>
        <taxon>Pseudomonadati</taxon>
        <taxon>Pseudomonadota</taxon>
        <taxon>Alphaproteobacteria</taxon>
        <taxon>Rhodospirillales</taxon>
        <taxon>Rhodospirillaceae</taxon>
        <taxon>Hwanghaeella</taxon>
    </lineage>
</organism>
<proteinExistence type="predicted"/>
<dbReference type="SUPFAM" id="SSF54427">
    <property type="entry name" value="NTF2-like"/>
    <property type="match status" value="1"/>
</dbReference>
<gene>
    <name evidence="1" type="primary">hpxZ</name>
    <name evidence="1" type="ORF">EOI86_20115</name>
</gene>
<sequence length="124" mass="14354">MTINDPQVVKEVTGQFFRYEKALMENDVETLNILFWESPHTVRYGPKEALYGYEEIAGFRAARDTSDIARELTRTVITTYGQDFATAFTEYRRLGSGREGRQTQTWMRMPEGWRIVAAHVSLLP</sequence>